<evidence type="ECO:0000259" key="1">
    <source>
        <dbReference type="Pfam" id="PF01261"/>
    </source>
</evidence>
<gene>
    <name evidence="2" type="ORF">SAMN02745673_00079</name>
</gene>
<dbReference type="Pfam" id="PF01261">
    <property type="entry name" value="AP_endonuc_2"/>
    <property type="match status" value="1"/>
</dbReference>
<organism evidence="2 3">
    <name type="scientific">Marinactinospora thermotolerans DSM 45154</name>
    <dbReference type="NCBI Taxonomy" id="1122192"/>
    <lineage>
        <taxon>Bacteria</taxon>
        <taxon>Bacillati</taxon>
        <taxon>Actinomycetota</taxon>
        <taxon>Actinomycetes</taxon>
        <taxon>Streptosporangiales</taxon>
        <taxon>Nocardiopsidaceae</taxon>
        <taxon>Marinactinospora</taxon>
    </lineage>
</organism>
<dbReference type="STRING" id="1122192.SAMN02745673_00079"/>
<reference evidence="2 3" key="1">
    <citation type="submission" date="2017-02" db="EMBL/GenBank/DDBJ databases">
        <authorList>
            <person name="Peterson S.W."/>
        </authorList>
    </citation>
    <scope>NUCLEOTIDE SEQUENCE [LARGE SCALE GENOMIC DNA]</scope>
    <source>
        <strain evidence="2 3">DSM 45154</strain>
    </source>
</reference>
<dbReference type="Proteomes" id="UP000190637">
    <property type="component" value="Unassembled WGS sequence"/>
</dbReference>
<evidence type="ECO:0000313" key="3">
    <source>
        <dbReference type="Proteomes" id="UP000190637"/>
    </source>
</evidence>
<sequence>MRVTAPGDDLTVSSLTLRGARDLRERLEAAAEAGFTGVGLSLDDLRRARRSGHDDRDVLALLDELGLRVTEVELLSDWAGGEPGEREAALFAMALTFGAERVHTGLPDPLSPGVDLVAAYARLCERAAARGVRLALEFMPYGAVPSLPRAWELARGGDPRHSGLLVDAWHWHRAAGTAADLAPIPPERIVAVQVCDCRARPCGDLAEEARHHRLLPGDGVADVRGFLRLLRGHGVTAPVGVEVASDDLDGLGARIAARRAYSATAALLASAGPRP</sequence>
<dbReference type="AlphaFoldDB" id="A0A1T4JZX8"/>
<keyword evidence="2" id="KW-0413">Isomerase</keyword>
<dbReference type="EMBL" id="FUWS01000001">
    <property type="protein sequence ID" value="SJZ35585.1"/>
    <property type="molecule type" value="Genomic_DNA"/>
</dbReference>
<feature type="domain" description="Xylose isomerase-like TIM barrel" evidence="1">
    <location>
        <begin position="27"/>
        <end position="252"/>
    </location>
</feature>
<dbReference type="InterPro" id="IPR050312">
    <property type="entry name" value="IolE/XylAMocC-like"/>
</dbReference>
<dbReference type="RefSeq" id="WP_078759531.1">
    <property type="nucleotide sequence ID" value="NZ_FUWS01000001.1"/>
</dbReference>
<dbReference type="PANTHER" id="PTHR12110">
    <property type="entry name" value="HYDROXYPYRUVATE ISOMERASE"/>
    <property type="match status" value="1"/>
</dbReference>
<dbReference type="Gene3D" id="3.20.20.150">
    <property type="entry name" value="Divalent-metal-dependent TIM barrel enzymes"/>
    <property type="match status" value="1"/>
</dbReference>
<protein>
    <submittedName>
        <fullName evidence="2">Sugar phosphate isomerase/epimerase</fullName>
    </submittedName>
</protein>
<dbReference type="InterPro" id="IPR013022">
    <property type="entry name" value="Xyl_isomerase-like_TIM-brl"/>
</dbReference>
<evidence type="ECO:0000313" key="2">
    <source>
        <dbReference type="EMBL" id="SJZ35585.1"/>
    </source>
</evidence>
<accession>A0A1T4JZX8</accession>
<dbReference type="SUPFAM" id="SSF51658">
    <property type="entry name" value="Xylose isomerase-like"/>
    <property type="match status" value="1"/>
</dbReference>
<dbReference type="GO" id="GO:0016853">
    <property type="term" value="F:isomerase activity"/>
    <property type="evidence" value="ECO:0007669"/>
    <property type="project" value="UniProtKB-KW"/>
</dbReference>
<name>A0A1T4JZX8_9ACTN</name>
<dbReference type="InterPro" id="IPR036237">
    <property type="entry name" value="Xyl_isomerase-like_sf"/>
</dbReference>
<dbReference type="PANTHER" id="PTHR12110:SF48">
    <property type="entry name" value="BLL3656 PROTEIN"/>
    <property type="match status" value="1"/>
</dbReference>
<dbReference type="OrthoDB" id="9780241at2"/>
<proteinExistence type="predicted"/>
<keyword evidence="3" id="KW-1185">Reference proteome</keyword>